<evidence type="ECO:0000256" key="2">
    <source>
        <dbReference type="ARBA" id="ARBA00022475"/>
    </source>
</evidence>
<keyword evidence="6" id="KW-0472">Membrane</keyword>
<dbReference type="Proteomes" id="UP000215896">
    <property type="component" value="Unassembled WGS sequence"/>
</dbReference>
<accession>A0A255GJH7</accession>
<dbReference type="AlphaFoldDB" id="A0A255GJH7"/>
<dbReference type="RefSeq" id="WP_094361045.1">
    <property type="nucleotide sequence ID" value="NZ_NMVK01000037.1"/>
</dbReference>
<dbReference type="EMBL" id="NMVO01000012">
    <property type="protein sequence ID" value="OYO14696.1"/>
    <property type="molecule type" value="Genomic_DNA"/>
</dbReference>
<dbReference type="Pfam" id="PF08478">
    <property type="entry name" value="POTRA_1"/>
    <property type="match status" value="1"/>
</dbReference>
<evidence type="ECO:0000313" key="10">
    <source>
        <dbReference type="Proteomes" id="UP000215896"/>
    </source>
</evidence>
<evidence type="ECO:0000256" key="4">
    <source>
        <dbReference type="ARBA" id="ARBA00022692"/>
    </source>
</evidence>
<dbReference type="InterPro" id="IPR013685">
    <property type="entry name" value="POTRA_FtsQ_type"/>
</dbReference>
<comment type="subcellular location">
    <subcellularLocation>
        <location evidence="1">Membrane</location>
    </subcellularLocation>
</comment>
<feature type="domain" description="POTRA" evidence="8">
    <location>
        <begin position="49"/>
        <end position="117"/>
    </location>
</feature>
<comment type="caution">
    <text evidence="9">The sequence shown here is derived from an EMBL/GenBank/DDBJ whole genome shotgun (WGS) entry which is preliminary data.</text>
</comment>
<evidence type="ECO:0000259" key="8">
    <source>
        <dbReference type="PROSITE" id="PS51779"/>
    </source>
</evidence>
<dbReference type="GO" id="GO:0005886">
    <property type="term" value="C:plasma membrane"/>
    <property type="evidence" value="ECO:0007669"/>
    <property type="project" value="TreeGrafter"/>
</dbReference>
<keyword evidence="4" id="KW-0812">Transmembrane</keyword>
<evidence type="ECO:0000256" key="7">
    <source>
        <dbReference type="ARBA" id="ARBA00023306"/>
    </source>
</evidence>
<name>A0A255GJH7_9ACTN</name>
<dbReference type="InterPro" id="IPR050487">
    <property type="entry name" value="FtsQ_DivIB"/>
</dbReference>
<evidence type="ECO:0000256" key="1">
    <source>
        <dbReference type="ARBA" id="ARBA00004370"/>
    </source>
</evidence>
<proteinExistence type="predicted"/>
<dbReference type="PANTHER" id="PTHR37820">
    <property type="entry name" value="CELL DIVISION PROTEIN DIVIB"/>
    <property type="match status" value="1"/>
</dbReference>
<evidence type="ECO:0000256" key="5">
    <source>
        <dbReference type="ARBA" id="ARBA00022989"/>
    </source>
</evidence>
<dbReference type="Gene3D" id="3.10.20.310">
    <property type="entry name" value="membrane protein fhac"/>
    <property type="match status" value="1"/>
</dbReference>
<reference evidence="9 10" key="1">
    <citation type="submission" date="2017-07" db="EMBL/GenBank/DDBJ databases">
        <title>Draft whole genome sequences of clinical Proprionibacteriaceae strains.</title>
        <authorList>
            <person name="Bernier A.-M."/>
            <person name="Bernard K."/>
            <person name="Domingo M.-C."/>
        </authorList>
    </citation>
    <scope>NUCLEOTIDE SEQUENCE [LARGE SCALE GENOMIC DNA]</scope>
    <source>
        <strain evidence="9 10">NML 030167</strain>
    </source>
</reference>
<dbReference type="PANTHER" id="PTHR37820:SF1">
    <property type="entry name" value="CELL DIVISION PROTEIN FTSQ"/>
    <property type="match status" value="1"/>
</dbReference>
<evidence type="ECO:0000256" key="3">
    <source>
        <dbReference type="ARBA" id="ARBA00022618"/>
    </source>
</evidence>
<keyword evidence="2" id="KW-1003">Cell membrane</keyword>
<protein>
    <recommendedName>
        <fullName evidence="8">POTRA domain-containing protein</fullName>
    </recommendedName>
</protein>
<gene>
    <name evidence="9" type="ORF">CGZ94_09015</name>
</gene>
<evidence type="ECO:0000256" key="6">
    <source>
        <dbReference type="ARBA" id="ARBA00023136"/>
    </source>
</evidence>
<dbReference type="InterPro" id="IPR034746">
    <property type="entry name" value="POTRA"/>
</dbReference>
<dbReference type="GO" id="GO:0051301">
    <property type="term" value="P:cell division"/>
    <property type="evidence" value="ECO:0007669"/>
    <property type="project" value="UniProtKB-KW"/>
</dbReference>
<keyword evidence="3" id="KW-0132">Cell division</keyword>
<keyword evidence="10" id="KW-1185">Reference proteome</keyword>
<dbReference type="PROSITE" id="PS51779">
    <property type="entry name" value="POTRA"/>
    <property type="match status" value="1"/>
</dbReference>
<keyword evidence="7" id="KW-0131">Cell cycle</keyword>
<keyword evidence="5" id="KW-1133">Transmembrane helix</keyword>
<organism evidence="9 10">
    <name type="scientific">Enemella evansiae</name>
    <dbReference type="NCBI Taxonomy" id="2016499"/>
    <lineage>
        <taxon>Bacteria</taxon>
        <taxon>Bacillati</taxon>
        <taxon>Actinomycetota</taxon>
        <taxon>Actinomycetes</taxon>
        <taxon>Propionibacteriales</taxon>
        <taxon>Propionibacteriaceae</taxon>
        <taxon>Enemella</taxon>
    </lineage>
</organism>
<dbReference type="OrthoDB" id="9790760at2"/>
<sequence length="239" mass="25877">MSSVGDLNRMRRGRRLKDRRRRLLISGIAALVVLLLLVAGWLVLLSPVLALKQVVVSGTSLLTAEEVTATAAAPMGRPLARVAEQPIADRVATLPQVQQVRVVRSWPTSLKIEVTERQPAFVINRGGRWLLVDEEGIAFVSLTERPEKLIEVRTELVQPEALRQVAQVTGAMPEDLAGQVERVEVPGPDSIKVGLRGGREIFYGSGADAELKGQVAGALVRATKAKWIDVSAPGHPATR</sequence>
<evidence type="ECO:0000313" key="9">
    <source>
        <dbReference type="EMBL" id="OYO14696.1"/>
    </source>
</evidence>